<accession>A0A285N3P8</accession>
<dbReference type="AlphaFoldDB" id="A0A285N3P8"/>
<sequence>MIKINLNPERRKAKAVKRAGPPTLKIKNKALLYIGIPVILISAEIVYSVYLNTKINKLLEKKQQLVQERAKFKDVEKRINALKKAVAEAERLKETTKLKIAVFNKLASEKTDFIPMIKAIALSLPDGVWLKRVDILRTGGNLSGFAFNPKFISNFYDNLSDYYKTIKFNTVTKKEAKSAVRLKYYSFKFNMSGWKQNKQQKGGEDIESGKP</sequence>
<name>A0A285N3P8_9AQUI</name>
<dbReference type="Pfam" id="PF05137">
    <property type="entry name" value="PilN"/>
    <property type="match status" value="1"/>
</dbReference>
<keyword evidence="2" id="KW-0472">Membrane</keyword>
<dbReference type="RefSeq" id="WP_096999729.1">
    <property type="nucleotide sequence ID" value="NZ_OBEI01000001.1"/>
</dbReference>
<keyword evidence="1" id="KW-0175">Coiled coil</keyword>
<dbReference type="EMBL" id="OBEI01000001">
    <property type="protein sequence ID" value="SNZ04104.1"/>
    <property type="molecule type" value="Genomic_DNA"/>
</dbReference>
<evidence type="ECO:0000256" key="2">
    <source>
        <dbReference type="SAM" id="Phobius"/>
    </source>
</evidence>
<protein>
    <submittedName>
        <fullName evidence="3">Type IV pilus assembly protein PilN</fullName>
    </submittedName>
</protein>
<keyword evidence="2" id="KW-0812">Transmembrane</keyword>
<reference evidence="4" key="1">
    <citation type="submission" date="2017-09" db="EMBL/GenBank/DDBJ databases">
        <authorList>
            <person name="Varghese N."/>
            <person name="Submissions S."/>
        </authorList>
    </citation>
    <scope>NUCLEOTIDE SEQUENCE [LARGE SCALE GENOMIC DNA]</scope>
    <source>
        <strain evidence="4">DSM 15103</strain>
    </source>
</reference>
<feature type="coiled-coil region" evidence="1">
    <location>
        <begin position="55"/>
        <end position="99"/>
    </location>
</feature>
<gene>
    <name evidence="3" type="ORF">SAMN06265182_0554</name>
</gene>
<dbReference type="InterPro" id="IPR052534">
    <property type="entry name" value="Extracell_DNA_Util/SecSys_Comp"/>
</dbReference>
<organism evidence="3 4">
    <name type="scientific">Persephonella hydrogeniphila</name>
    <dbReference type="NCBI Taxonomy" id="198703"/>
    <lineage>
        <taxon>Bacteria</taxon>
        <taxon>Pseudomonadati</taxon>
        <taxon>Aquificota</taxon>
        <taxon>Aquificia</taxon>
        <taxon>Aquificales</taxon>
        <taxon>Hydrogenothermaceae</taxon>
        <taxon>Persephonella</taxon>
    </lineage>
</organism>
<dbReference type="PANTHER" id="PTHR40278:SF1">
    <property type="entry name" value="DNA UTILIZATION PROTEIN HOFN"/>
    <property type="match status" value="1"/>
</dbReference>
<feature type="transmembrane region" description="Helical" evidence="2">
    <location>
        <begin position="30"/>
        <end position="51"/>
    </location>
</feature>
<proteinExistence type="predicted"/>
<dbReference type="Proteomes" id="UP000219036">
    <property type="component" value="Unassembled WGS sequence"/>
</dbReference>
<dbReference type="OrthoDB" id="14549at2"/>
<keyword evidence="2" id="KW-1133">Transmembrane helix</keyword>
<evidence type="ECO:0000313" key="4">
    <source>
        <dbReference type="Proteomes" id="UP000219036"/>
    </source>
</evidence>
<keyword evidence="4" id="KW-1185">Reference proteome</keyword>
<evidence type="ECO:0000313" key="3">
    <source>
        <dbReference type="EMBL" id="SNZ04104.1"/>
    </source>
</evidence>
<dbReference type="PANTHER" id="PTHR40278">
    <property type="entry name" value="DNA UTILIZATION PROTEIN HOFN"/>
    <property type="match status" value="1"/>
</dbReference>
<dbReference type="InterPro" id="IPR007813">
    <property type="entry name" value="PilN"/>
</dbReference>
<evidence type="ECO:0000256" key="1">
    <source>
        <dbReference type="SAM" id="Coils"/>
    </source>
</evidence>